<accession>A0ABV9RT32</accession>
<dbReference type="Proteomes" id="UP001595859">
    <property type="component" value="Unassembled WGS sequence"/>
</dbReference>
<dbReference type="PANTHER" id="PTHR38011">
    <property type="entry name" value="DIHYDROFOLATE REDUCTASE FAMILY PROTEIN (AFU_ORTHOLOGUE AFUA_8G06820)"/>
    <property type="match status" value="1"/>
</dbReference>
<dbReference type="InterPro" id="IPR002734">
    <property type="entry name" value="RibDG_C"/>
</dbReference>
<proteinExistence type="predicted"/>
<keyword evidence="3" id="KW-1185">Reference proteome</keyword>
<name>A0ABV9RT32_9PSEU</name>
<protein>
    <submittedName>
        <fullName evidence="2">Dihydrofolate reductase family protein</fullName>
    </submittedName>
</protein>
<evidence type="ECO:0000313" key="3">
    <source>
        <dbReference type="Proteomes" id="UP001595859"/>
    </source>
</evidence>
<dbReference type="InterPro" id="IPR050765">
    <property type="entry name" value="Riboflavin_Biosynth_HTPR"/>
</dbReference>
<dbReference type="Gene3D" id="3.40.430.10">
    <property type="entry name" value="Dihydrofolate Reductase, subunit A"/>
    <property type="match status" value="1"/>
</dbReference>
<feature type="domain" description="Bacterial bifunctional deaminase-reductase C-terminal" evidence="1">
    <location>
        <begin position="2"/>
        <end position="186"/>
    </location>
</feature>
<gene>
    <name evidence="2" type="ORF">ACFPCV_03160</name>
</gene>
<sequence>MRKLTAMSFVSLDGVMQGPGGPDEDRTQGFEHGGWAVPHFDQDTLDLISALTSRGGALLLGRRTYEIFAATWPLAEADDPIGAKLNGMPKYVASRTLDAVTWPNSTLLTGDVPEAVRELKRAEGDEIQVHGSPGLLQTLLAHDLVDEFRVFTFPVLVGSGTRLFGEGTGPGRLRLTGVTSFGGGVVAGTYARDGKLEYGAMGPETGNW</sequence>
<comment type="caution">
    <text evidence="2">The sequence shown here is derived from an EMBL/GenBank/DDBJ whole genome shotgun (WGS) entry which is preliminary data.</text>
</comment>
<evidence type="ECO:0000313" key="2">
    <source>
        <dbReference type="EMBL" id="MFC4852488.1"/>
    </source>
</evidence>
<dbReference type="RefSeq" id="WP_378054246.1">
    <property type="nucleotide sequence ID" value="NZ_JBHSIS010000002.1"/>
</dbReference>
<dbReference type="InterPro" id="IPR024072">
    <property type="entry name" value="DHFR-like_dom_sf"/>
</dbReference>
<evidence type="ECO:0000259" key="1">
    <source>
        <dbReference type="Pfam" id="PF01872"/>
    </source>
</evidence>
<dbReference type="Pfam" id="PF01872">
    <property type="entry name" value="RibD_C"/>
    <property type="match status" value="1"/>
</dbReference>
<reference evidence="3" key="1">
    <citation type="journal article" date="2019" name="Int. J. Syst. Evol. Microbiol.">
        <title>The Global Catalogue of Microorganisms (GCM) 10K type strain sequencing project: providing services to taxonomists for standard genome sequencing and annotation.</title>
        <authorList>
            <consortium name="The Broad Institute Genomics Platform"/>
            <consortium name="The Broad Institute Genome Sequencing Center for Infectious Disease"/>
            <person name="Wu L."/>
            <person name="Ma J."/>
        </authorList>
    </citation>
    <scope>NUCLEOTIDE SEQUENCE [LARGE SCALE GENOMIC DNA]</scope>
    <source>
        <strain evidence="3">ZS-22-S1</strain>
    </source>
</reference>
<dbReference type="PANTHER" id="PTHR38011:SF2">
    <property type="entry name" value="BIFUNCTIONAL DEAMINASE-REDUCTASE DOMAIN PROTEIN"/>
    <property type="match status" value="1"/>
</dbReference>
<dbReference type="EMBL" id="JBHSIS010000002">
    <property type="protein sequence ID" value="MFC4852488.1"/>
    <property type="molecule type" value="Genomic_DNA"/>
</dbReference>
<organism evidence="2 3">
    <name type="scientific">Actinophytocola glycyrrhizae</name>
    <dbReference type="NCBI Taxonomy" id="2044873"/>
    <lineage>
        <taxon>Bacteria</taxon>
        <taxon>Bacillati</taxon>
        <taxon>Actinomycetota</taxon>
        <taxon>Actinomycetes</taxon>
        <taxon>Pseudonocardiales</taxon>
        <taxon>Pseudonocardiaceae</taxon>
    </lineage>
</organism>
<dbReference type="SUPFAM" id="SSF53597">
    <property type="entry name" value="Dihydrofolate reductase-like"/>
    <property type="match status" value="1"/>
</dbReference>